<dbReference type="InterPro" id="IPR029044">
    <property type="entry name" value="Nucleotide-diphossugar_trans"/>
</dbReference>
<evidence type="ECO:0000259" key="1">
    <source>
        <dbReference type="Pfam" id="PF00535"/>
    </source>
</evidence>
<evidence type="ECO:0000313" key="3">
    <source>
        <dbReference type="Proteomes" id="UP000054709"/>
    </source>
</evidence>
<dbReference type="RefSeq" id="WP_060625866.1">
    <property type="nucleotide sequence ID" value="NZ_LCZJ02000037.1"/>
</dbReference>
<comment type="caution">
    <text evidence="2">The sequence shown here is derived from an EMBL/GenBank/DDBJ whole genome shotgun (WGS) entry which is preliminary data.</text>
</comment>
<dbReference type="InterPro" id="IPR050256">
    <property type="entry name" value="Glycosyltransferase_2"/>
</dbReference>
<dbReference type="GO" id="GO:0016740">
    <property type="term" value="F:transferase activity"/>
    <property type="evidence" value="ECO:0007669"/>
    <property type="project" value="UniProtKB-KW"/>
</dbReference>
<dbReference type="SUPFAM" id="SSF53448">
    <property type="entry name" value="Nucleotide-diphospho-sugar transferases"/>
    <property type="match status" value="1"/>
</dbReference>
<dbReference type="Pfam" id="PF00535">
    <property type="entry name" value="Glycos_transf_2"/>
    <property type="match status" value="1"/>
</dbReference>
<reference evidence="2 3" key="1">
    <citation type="journal article" date="2015" name="Int. Biodeterior. Biodegradation">
        <title>Physiological and genetic screening methods for the isolation of methyl tert-butyl ether-degrading bacteria for bioremediation purposes.</title>
        <authorList>
            <person name="Guisado I.M."/>
            <person name="Purswani J."/>
            <person name="Gonzalez Lopez J."/>
            <person name="Pozo C."/>
        </authorList>
    </citation>
    <scope>NUCLEOTIDE SEQUENCE [LARGE SCALE GENOMIC DNA]</scope>
    <source>
        <strain evidence="2 3">SH7</strain>
    </source>
</reference>
<dbReference type="EMBL" id="LCZJ02000037">
    <property type="protein sequence ID" value="KTD83771.1"/>
    <property type="molecule type" value="Genomic_DNA"/>
</dbReference>
<proteinExistence type="predicted"/>
<dbReference type="Gene3D" id="3.90.550.10">
    <property type="entry name" value="Spore Coat Polysaccharide Biosynthesis Protein SpsA, Chain A"/>
    <property type="match status" value="1"/>
</dbReference>
<gene>
    <name evidence="2" type="ORF">UQ64_26705</name>
</gene>
<dbReference type="PANTHER" id="PTHR48090">
    <property type="entry name" value="UNDECAPRENYL-PHOSPHATE 4-DEOXY-4-FORMAMIDO-L-ARABINOSE TRANSFERASE-RELATED"/>
    <property type="match status" value="1"/>
</dbReference>
<dbReference type="CDD" id="cd04179">
    <property type="entry name" value="DPM_DPG-synthase_like"/>
    <property type="match status" value="1"/>
</dbReference>
<dbReference type="AlphaFoldDB" id="A0A0W1AR08"/>
<dbReference type="Proteomes" id="UP000054709">
    <property type="component" value="Unassembled WGS sequence"/>
</dbReference>
<sequence length="241" mass="27283">MKVLVIIPAFNEEGNIRKLVFELNKLNVDVIVINDKSTDNTLKILRELKVNFIDLPCNLGIGGAVQTGYTYGVRNGYDVAVQVDGDGQHDPNYLLQIITPVLNGEADMIIGSRYIEKEGFQSSVVRRIGIKYFSSLIRLLTGMKITDPTSGFRACNLKVMNYFANYYPTDYPEPESIVALLRQNYRILEVPVIMSERQFGSSSINLMRSIYYVIKVSLAILIDRFRKKELVESLELLGDDI</sequence>
<feature type="domain" description="Glycosyltransferase 2-like" evidence="1">
    <location>
        <begin position="5"/>
        <end position="159"/>
    </location>
</feature>
<accession>A0A0W1AR08</accession>
<keyword evidence="2" id="KW-0808">Transferase</keyword>
<keyword evidence="3" id="KW-1185">Reference proteome</keyword>
<evidence type="ECO:0000313" key="2">
    <source>
        <dbReference type="EMBL" id="KTD83771.1"/>
    </source>
</evidence>
<dbReference type="OrthoDB" id="9810303at2"/>
<dbReference type="InterPro" id="IPR001173">
    <property type="entry name" value="Glyco_trans_2-like"/>
</dbReference>
<organism evidence="2 3">
    <name type="scientific">Paenibacillus etheri</name>
    <dbReference type="NCBI Taxonomy" id="1306852"/>
    <lineage>
        <taxon>Bacteria</taxon>
        <taxon>Bacillati</taxon>
        <taxon>Bacillota</taxon>
        <taxon>Bacilli</taxon>
        <taxon>Bacillales</taxon>
        <taxon>Paenibacillaceae</taxon>
        <taxon>Paenibacillus</taxon>
    </lineage>
</organism>
<protein>
    <submittedName>
        <fullName evidence="2">Glycosyl transferase family 2</fullName>
    </submittedName>
</protein>
<name>A0A0W1AR08_9BACL</name>